<dbReference type="RefSeq" id="WP_014450489.1">
    <property type="nucleotide sequence ID" value="NC_017094.1"/>
</dbReference>
<dbReference type="eggNOG" id="COG3012">
    <property type="taxonomic scope" value="Bacteria"/>
</dbReference>
<protein>
    <recommendedName>
        <fullName evidence="3">DUF1841 domain-containing protein</fullName>
    </recommendedName>
</protein>
<dbReference type="EMBL" id="AP012342">
    <property type="protein sequence ID" value="BAM08006.1"/>
    <property type="molecule type" value="Genomic_DNA"/>
</dbReference>
<dbReference type="AlphaFoldDB" id="I0IRV7"/>
<evidence type="ECO:0000313" key="1">
    <source>
        <dbReference type="EMBL" id="BAM08006.1"/>
    </source>
</evidence>
<dbReference type="STRING" id="1162668.LFE_2334"/>
<dbReference type="HOGENOM" id="CLU_1832695_0_0_0"/>
<proteinExistence type="predicted"/>
<dbReference type="Pfam" id="PF08897">
    <property type="entry name" value="DUF1841"/>
    <property type="match status" value="1"/>
</dbReference>
<reference evidence="2" key="2">
    <citation type="submission" date="2012-03" db="EMBL/GenBank/DDBJ databases">
        <title>The complete genome sequence of the pioneer microbe on fresh volcanic deposit, Leptospirillum ferrooxidans strain C2-3.</title>
        <authorList>
            <person name="Fujimura R."/>
            <person name="Sato Y."/>
            <person name="Nishizawa T."/>
            <person name="Nanba K."/>
            <person name="Oshima K."/>
            <person name="Hattori M."/>
            <person name="Kamijo T."/>
            <person name="Ohta H."/>
        </authorList>
    </citation>
    <scope>NUCLEOTIDE SEQUENCE [LARGE SCALE GENOMIC DNA]</scope>
    <source>
        <strain evidence="2">C2-3</strain>
    </source>
</reference>
<dbReference type="InterPro" id="IPR014993">
    <property type="entry name" value="DUF1841"/>
</dbReference>
<reference evidence="1 2" key="1">
    <citation type="journal article" date="2012" name="J. Bacteriol.">
        <title>Complete Genome Sequence of Leptospirillum ferrooxidans Strain C2-3, Isolated from a Fresh Volcanic Ash Deposit on the Island of Miyake, Japan.</title>
        <authorList>
            <person name="Fujimura R."/>
            <person name="Sato Y."/>
            <person name="Nishizawa T."/>
            <person name="Oshima K."/>
            <person name="Kim S.-W."/>
            <person name="Hattori M."/>
            <person name="Kamijo T."/>
            <person name="Ohta H."/>
        </authorList>
    </citation>
    <scope>NUCLEOTIDE SEQUENCE [LARGE SCALE GENOMIC DNA]</scope>
    <source>
        <strain evidence="1 2">C2-3</strain>
    </source>
</reference>
<evidence type="ECO:0000313" key="2">
    <source>
        <dbReference type="Proteomes" id="UP000007382"/>
    </source>
</evidence>
<dbReference type="PATRIC" id="fig|1162668.3.peg.2775"/>
<accession>I0IRV7</accession>
<gene>
    <name evidence="1" type="ordered locus">LFE_2334</name>
</gene>
<dbReference type="Proteomes" id="UP000007382">
    <property type="component" value="Chromosome"/>
</dbReference>
<name>I0IRV7_LEPFC</name>
<keyword evidence="2" id="KW-1185">Reference proteome</keyword>
<dbReference type="OrthoDB" id="9800858at2"/>
<evidence type="ECO:0008006" key="3">
    <source>
        <dbReference type="Google" id="ProtNLM"/>
    </source>
</evidence>
<sequence length="140" mass="15883">MNLFDRENQWRFSSIAQRKKVGPLEGEDQSIAELMDLHPELEPFWALGEGSASPQEVDGGIVNPFVHLMFHLQVQNQIEKEYPPEVKMAFLRLVEQGLSDHDALHAIIGVFADIAFRATRRAQTFDETEYVSSLSRLTVG</sequence>
<dbReference type="KEGG" id="lfc:LFE_2334"/>
<organism evidence="1 2">
    <name type="scientific">Leptospirillum ferrooxidans (strain C2-3)</name>
    <dbReference type="NCBI Taxonomy" id="1162668"/>
    <lineage>
        <taxon>Bacteria</taxon>
        <taxon>Pseudomonadati</taxon>
        <taxon>Nitrospirota</taxon>
        <taxon>Nitrospiria</taxon>
        <taxon>Nitrospirales</taxon>
        <taxon>Nitrospiraceae</taxon>
        <taxon>Leptospirillum</taxon>
    </lineage>
</organism>